<dbReference type="Proteomes" id="UP000814207">
    <property type="component" value="Unassembled WGS sequence"/>
</dbReference>
<sequence>MKVWVMNLESPDDDCRADVYSLSYESSNMEFSMPCPMGDDWLQQIRHKPTPSPELVKVDESLMVVVFNKHECAQRFLTWLLDAESRAQNGYRTMRG</sequence>
<protein>
    <submittedName>
        <fullName evidence="1">Uncharacterized protein</fullName>
    </submittedName>
</protein>
<comment type="caution">
    <text evidence="1">The sequence shown here is derived from an EMBL/GenBank/DDBJ whole genome shotgun (WGS) entry which is preliminary data.</text>
</comment>
<dbReference type="AlphaFoldDB" id="A0A9Q3WYB0"/>
<proteinExistence type="predicted"/>
<organism evidence="1 2">
    <name type="scientific">Pseudomonas syringae</name>
    <dbReference type="NCBI Taxonomy" id="317"/>
    <lineage>
        <taxon>Bacteria</taxon>
        <taxon>Pseudomonadati</taxon>
        <taxon>Pseudomonadota</taxon>
        <taxon>Gammaproteobacteria</taxon>
        <taxon>Pseudomonadales</taxon>
        <taxon>Pseudomonadaceae</taxon>
        <taxon>Pseudomonas</taxon>
    </lineage>
</organism>
<evidence type="ECO:0000313" key="2">
    <source>
        <dbReference type="Proteomes" id="UP000814207"/>
    </source>
</evidence>
<dbReference type="EMBL" id="WKEU01000002">
    <property type="protein sequence ID" value="MCF5061651.1"/>
    <property type="molecule type" value="Genomic_DNA"/>
</dbReference>
<accession>A0A9Q3WYB0</accession>
<gene>
    <name evidence="1" type="ORF">GIW73_01605</name>
</gene>
<reference evidence="1" key="1">
    <citation type="submission" date="2019-11" db="EMBL/GenBank/DDBJ databases">
        <title>Epiphytic Pseudomonas syringae from cherry orchards.</title>
        <authorList>
            <person name="Hulin M.T."/>
        </authorList>
    </citation>
    <scope>NUCLEOTIDE SEQUENCE</scope>
    <source>
        <strain evidence="1">PA-6-9A</strain>
    </source>
</reference>
<evidence type="ECO:0000313" key="1">
    <source>
        <dbReference type="EMBL" id="MCF5061651.1"/>
    </source>
</evidence>
<name>A0A9Q3WYB0_PSESX</name>